<evidence type="ECO:0000256" key="1">
    <source>
        <dbReference type="SAM" id="MobiDB-lite"/>
    </source>
</evidence>
<dbReference type="VEuPathDB" id="FungiDB:H310_12183"/>
<reference evidence="2" key="1">
    <citation type="submission" date="2013-12" db="EMBL/GenBank/DDBJ databases">
        <title>The Genome Sequence of Aphanomyces invadans NJM9701.</title>
        <authorList>
            <consortium name="The Broad Institute Genomics Platform"/>
            <person name="Russ C."/>
            <person name="Tyler B."/>
            <person name="van West P."/>
            <person name="Dieguez-Uribeondo J."/>
            <person name="Young S.K."/>
            <person name="Zeng Q."/>
            <person name="Gargeya S."/>
            <person name="Fitzgerald M."/>
            <person name="Abouelleil A."/>
            <person name="Alvarado L."/>
            <person name="Chapman S.B."/>
            <person name="Gainer-Dewar J."/>
            <person name="Goldberg J."/>
            <person name="Griggs A."/>
            <person name="Gujja S."/>
            <person name="Hansen M."/>
            <person name="Howarth C."/>
            <person name="Imamovic A."/>
            <person name="Ireland A."/>
            <person name="Larimer J."/>
            <person name="McCowan C."/>
            <person name="Murphy C."/>
            <person name="Pearson M."/>
            <person name="Poon T.W."/>
            <person name="Priest M."/>
            <person name="Roberts A."/>
            <person name="Saif S."/>
            <person name="Shea T."/>
            <person name="Sykes S."/>
            <person name="Wortman J."/>
            <person name="Nusbaum C."/>
            <person name="Birren B."/>
        </authorList>
    </citation>
    <scope>NUCLEOTIDE SEQUENCE [LARGE SCALE GENOMIC DNA]</scope>
    <source>
        <strain evidence="2">NJM9701</strain>
    </source>
</reference>
<feature type="region of interest" description="Disordered" evidence="1">
    <location>
        <begin position="1"/>
        <end position="23"/>
    </location>
</feature>
<name>A0A024TI54_9STRA</name>
<organism evidence="2">
    <name type="scientific">Aphanomyces invadans</name>
    <dbReference type="NCBI Taxonomy" id="157072"/>
    <lineage>
        <taxon>Eukaryota</taxon>
        <taxon>Sar</taxon>
        <taxon>Stramenopiles</taxon>
        <taxon>Oomycota</taxon>
        <taxon>Saprolegniomycetes</taxon>
        <taxon>Saprolegniales</taxon>
        <taxon>Verrucalvaceae</taxon>
        <taxon>Aphanomyces</taxon>
    </lineage>
</organism>
<evidence type="ECO:0000313" key="2">
    <source>
        <dbReference type="EMBL" id="ETV93830.1"/>
    </source>
</evidence>
<dbReference type="GeneID" id="20089233"/>
<protein>
    <submittedName>
        <fullName evidence="2">Uncharacterized protein</fullName>
    </submittedName>
</protein>
<feature type="non-terminal residue" evidence="2">
    <location>
        <position position="1"/>
    </location>
</feature>
<accession>A0A024TI54</accession>
<dbReference type="EMBL" id="KI913988">
    <property type="protein sequence ID" value="ETV93830.1"/>
    <property type="molecule type" value="Genomic_DNA"/>
</dbReference>
<dbReference type="AlphaFoldDB" id="A0A024TI54"/>
<sequence>DGGGSGYISASEVEPLPDPAQVPVPQQVTITSGVTTLSIQWQPPENGPFTHVVAQTLPRPTNS</sequence>
<dbReference type="RefSeq" id="XP_008877390.1">
    <property type="nucleotide sequence ID" value="XM_008879168.1"/>
</dbReference>
<gene>
    <name evidence="2" type="ORF">H310_12183</name>
</gene>
<proteinExistence type="predicted"/>